<dbReference type="GO" id="GO:0046983">
    <property type="term" value="F:protein dimerization activity"/>
    <property type="evidence" value="ECO:0007669"/>
    <property type="project" value="InterPro"/>
</dbReference>
<feature type="transmembrane region" description="Helical" evidence="11">
    <location>
        <begin position="119"/>
        <end position="141"/>
    </location>
</feature>
<keyword evidence="11" id="KW-0812">Transmembrane</keyword>
<dbReference type="GO" id="GO:0000428">
    <property type="term" value="C:DNA-directed RNA polymerase complex"/>
    <property type="evidence" value="ECO:0007669"/>
    <property type="project" value="UniProtKB-KW"/>
</dbReference>
<evidence type="ECO:0000256" key="2">
    <source>
        <dbReference type="ARBA" id="ARBA00012418"/>
    </source>
</evidence>
<dbReference type="SMART" id="SM00662">
    <property type="entry name" value="RPOLD"/>
    <property type="match status" value="1"/>
</dbReference>
<keyword evidence="14" id="KW-1185">Reference proteome</keyword>
<dbReference type="SUPFAM" id="SSF47789">
    <property type="entry name" value="C-terminal domain of RNA polymerase alpha subunit"/>
    <property type="match status" value="1"/>
</dbReference>
<evidence type="ECO:0000256" key="9">
    <source>
        <dbReference type="ARBA" id="ARBA00033070"/>
    </source>
</evidence>
<name>A0A7R6VZI6_CARRU</name>
<dbReference type="EC" id="2.7.7.6" evidence="2"/>
<keyword evidence="11" id="KW-1133">Transmembrane helix</keyword>
<keyword evidence="5" id="KW-0808">Transferase</keyword>
<dbReference type="KEGG" id="crr:CRDco_1490"/>
<reference evidence="13 14" key="1">
    <citation type="journal article" date="2020" name="Genome Biol. Evol.">
        <title>Comparative Genomics Underlines Multiple Roles of Profftella, an Obligate Symbiont of Psyllids: Providing Toxins, Vitamins, and Carotenoids.</title>
        <authorList>
            <person name="Nakabachi A."/>
            <person name="Piel J."/>
            <person name="Malenovsky I."/>
            <person name="Hirose Y."/>
        </authorList>
    </citation>
    <scope>NUCLEOTIDE SEQUENCE [LARGE SCALE GENOMIC DNA]</scope>
    <source>
        <strain evidence="13 14">Dco</strain>
    </source>
</reference>
<sequence length="321" mass="38132">MTKNNFFFLNKISFKKISIFRNLIKIEFFNNSFIDSLGNFIRRTIFLTNYGYKISYIKFFNVNSEYSNLKGVRENTWEIILNLNNILFKIKDEIFAYLIIKKNGPCVVKAKDIFSDKKIIILNPNIVIANITGNVLFYIIMKCNLSSYNLNDLNFKEKFFKSKIIRLNFINSVIKNVNYFIHKKVYNKNIKTLFFDIETNGVLEPEMCFRNCIFFIKKYFDIVFSIIGVKKKKKIEIRKRKQFLKINPVLIRSVDNLEISIHTSNVLKRNNIYLIGDLIKQSEQSLLNLKFINKNVYLEIIEALNNKNLPLNMKINYEIQF</sequence>
<dbReference type="SUPFAM" id="SSF56553">
    <property type="entry name" value="Insert subdomain of RNA polymerase alpha subunit"/>
    <property type="match status" value="1"/>
</dbReference>
<comment type="catalytic activity">
    <reaction evidence="10">
        <text>RNA(n) + a ribonucleoside 5'-triphosphate = RNA(n+1) + diphosphate</text>
        <dbReference type="Rhea" id="RHEA:21248"/>
        <dbReference type="Rhea" id="RHEA-COMP:14527"/>
        <dbReference type="Rhea" id="RHEA-COMP:17342"/>
        <dbReference type="ChEBI" id="CHEBI:33019"/>
        <dbReference type="ChEBI" id="CHEBI:61557"/>
        <dbReference type="ChEBI" id="CHEBI:140395"/>
        <dbReference type="EC" id="2.7.7.6"/>
    </reaction>
</comment>
<evidence type="ECO:0000256" key="4">
    <source>
        <dbReference type="ARBA" id="ARBA00022478"/>
    </source>
</evidence>
<dbReference type="GO" id="GO:0006351">
    <property type="term" value="P:DNA-templated transcription"/>
    <property type="evidence" value="ECO:0007669"/>
    <property type="project" value="InterPro"/>
</dbReference>
<dbReference type="GO" id="GO:0005737">
    <property type="term" value="C:cytoplasm"/>
    <property type="evidence" value="ECO:0007669"/>
    <property type="project" value="UniProtKB-ARBA"/>
</dbReference>
<dbReference type="EMBL" id="AP023214">
    <property type="protein sequence ID" value="BCG49374.1"/>
    <property type="molecule type" value="Genomic_DNA"/>
</dbReference>
<evidence type="ECO:0000256" key="10">
    <source>
        <dbReference type="ARBA" id="ARBA00048552"/>
    </source>
</evidence>
<keyword evidence="6" id="KW-0548">Nucleotidyltransferase</keyword>
<dbReference type="InterPro" id="IPR011262">
    <property type="entry name" value="DNA-dir_RNA_pol_insert"/>
</dbReference>
<accession>A0A7R6VZI6</accession>
<protein>
    <recommendedName>
        <fullName evidence="3">DNA-directed RNA polymerase subunit alpha</fullName>
        <ecNumber evidence="2">2.7.7.6</ecNumber>
    </recommendedName>
    <alternativeName>
        <fullName evidence="9">RNA polymerase subunit alpha</fullName>
    </alternativeName>
    <alternativeName>
        <fullName evidence="8">Transcriptase subunit alpha</fullName>
    </alternativeName>
</protein>
<dbReference type="GO" id="GO:0003899">
    <property type="term" value="F:DNA-directed RNA polymerase activity"/>
    <property type="evidence" value="ECO:0007669"/>
    <property type="project" value="UniProtKB-EC"/>
</dbReference>
<dbReference type="InterPro" id="IPR011260">
    <property type="entry name" value="RNAP_asu_C"/>
</dbReference>
<evidence type="ECO:0000256" key="1">
    <source>
        <dbReference type="ARBA" id="ARBA00007123"/>
    </source>
</evidence>
<dbReference type="InterPro" id="IPR036603">
    <property type="entry name" value="RBP11-like"/>
</dbReference>
<dbReference type="GO" id="GO:0003677">
    <property type="term" value="F:DNA binding"/>
    <property type="evidence" value="ECO:0007669"/>
    <property type="project" value="InterPro"/>
</dbReference>
<keyword evidence="7" id="KW-0804">Transcription</keyword>
<comment type="similarity">
    <text evidence="1">Belongs to the RNA polymerase alpha chain family.</text>
</comment>
<organism evidence="13 14">
    <name type="scientific">Candidatus Carsonella ruddii</name>
    <name type="common">Diaphorina cf. continua</name>
    <dbReference type="NCBI Taxonomy" id="2661587"/>
    <lineage>
        <taxon>Bacteria</taxon>
        <taxon>Pseudomonadati</taxon>
        <taxon>Pseudomonadota</taxon>
        <taxon>Gammaproteobacteria</taxon>
        <taxon>Oceanospirillales</taxon>
        <taxon>Halomonadaceae</taxon>
        <taxon>Zymobacter group</taxon>
        <taxon>Candidatus Carsonella</taxon>
    </lineage>
</organism>
<evidence type="ECO:0000256" key="8">
    <source>
        <dbReference type="ARBA" id="ARBA00032524"/>
    </source>
</evidence>
<dbReference type="Pfam" id="PF01193">
    <property type="entry name" value="RNA_pol_L"/>
    <property type="match status" value="1"/>
</dbReference>
<dbReference type="Gene3D" id="2.170.120.12">
    <property type="entry name" value="DNA-directed RNA polymerase, insert domain"/>
    <property type="match status" value="1"/>
</dbReference>
<dbReference type="Pfam" id="PF01000">
    <property type="entry name" value="RNA_pol_A_bac"/>
    <property type="match status" value="1"/>
</dbReference>
<keyword evidence="4 13" id="KW-0240">DNA-directed RNA polymerase</keyword>
<dbReference type="AlphaFoldDB" id="A0A7R6VZI6"/>
<evidence type="ECO:0000256" key="5">
    <source>
        <dbReference type="ARBA" id="ARBA00022679"/>
    </source>
</evidence>
<evidence type="ECO:0000256" key="6">
    <source>
        <dbReference type="ARBA" id="ARBA00022695"/>
    </source>
</evidence>
<evidence type="ECO:0000256" key="3">
    <source>
        <dbReference type="ARBA" id="ARBA00015972"/>
    </source>
</evidence>
<dbReference type="Gene3D" id="3.30.1360.10">
    <property type="entry name" value="RNA polymerase, RBP11-like subunit"/>
    <property type="match status" value="1"/>
</dbReference>
<dbReference type="InterPro" id="IPR011263">
    <property type="entry name" value="DNA-dir_RNA_pol_RpoA/D/Rpb3"/>
</dbReference>
<evidence type="ECO:0000256" key="11">
    <source>
        <dbReference type="SAM" id="Phobius"/>
    </source>
</evidence>
<gene>
    <name evidence="13" type="primary">rpoA</name>
    <name evidence="13" type="ORF">CRDco_1490</name>
</gene>
<evidence type="ECO:0000259" key="12">
    <source>
        <dbReference type="SMART" id="SM00662"/>
    </source>
</evidence>
<dbReference type="Pfam" id="PF03118">
    <property type="entry name" value="RNA_pol_A_CTD"/>
    <property type="match status" value="1"/>
</dbReference>
<dbReference type="Proteomes" id="UP000595596">
    <property type="component" value="Chromosome"/>
</dbReference>
<evidence type="ECO:0000313" key="14">
    <source>
        <dbReference type="Proteomes" id="UP000595596"/>
    </source>
</evidence>
<evidence type="ECO:0000256" key="7">
    <source>
        <dbReference type="ARBA" id="ARBA00023163"/>
    </source>
</evidence>
<proteinExistence type="inferred from homology"/>
<evidence type="ECO:0000313" key="13">
    <source>
        <dbReference type="EMBL" id="BCG49374.1"/>
    </source>
</evidence>
<keyword evidence="11" id="KW-0472">Membrane</keyword>
<feature type="domain" description="DNA-directed RNA polymerase RpoA/D/Rpb3-type" evidence="12">
    <location>
        <begin position="25"/>
        <end position="226"/>
    </location>
</feature>
<dbReference type="RefSeq" id="WP_201329465.1">
    <property type="nucleotide sequence ID" value="NZ_AP023214.1"/>
</dbReference>
<dbReference type="Gene3D" id="1.10.150.20">
    <property type="entry name" value="5' to 3' exonuclease, C-terminal subdomain"/>
    <property type="match status" value="1"/>
</dbReference>
<dbReference type="SUPFAM" id="SSF55257">
    <property type="entry name" value="RBP11-like subunits of RNA polymerase"/>
    <property type="match status" value="1"/>
</dbReference>
<dbReference type="InterPro" id="IPR036643">
    <property type="entry name" value="RNApol_insert_sf"/>
</dbReference>